<proteinExistence type="predicted"/>
<feature type="compositionally biased region" description="Basic residues" evidence="1">
    <location>
        <begin position="42"/>
        <end position="58"/>
    </location>
</feature>
<dbReference type="KEGG" id="aplc:110984472"/>
<dbReference type="OMA" id="GTVMYNH"/>
<feature type="compositionally biased region" description="Polar residues" evidence="1">
    <location>
        <begin position="189"/>
        <end position="204"/>
    </location>
</feature>
<feature type="region of interest" description="Disordered" evidence="1">
    <location>
        <begin position="36"/>
        <end position="100"/>
    </location>
</feature>
<dbReference type="Proteomes" id="UP000694845">
    <property type="component" value="Unplaced"/>
</dbReference>
<organism evidence="2 3">
    <name type="scientific">Acanthaster planci</name>
    <name type="common">Crown-of-thorns starfish</name>
    <dbReference type="NCBI Taxonomy" id="133434"/>
    <lineage>
        <taxon>Eukaryota</taxon>
        <taxon>Metazoa</taxon>
        <taxon>Echinodermata</taxon>
        <taxon>Eleutherozoa</taxon>
        <taxon>Asterozoa</taxon>
        <taxon>Asteroidea</taxon>
        <taxon>Valvatacea</taxon>
        <taxon>Valvatida</taxon>
        <taxon>Acanthasteridae</taxon>
        <taxon>Acanthaster</taxon>
    </lineage>
</organism>
<feature type="compositionally biased region" description="Low complexity" evidence="1">
    <location>
        <begin position="61"/>
        <end position="73"/>
    </location>
</feature>
<keyword evidence="2" id="KW-1185">Reference proteome</keyword>
<dbReference type="RefSeq" id="XP_022100390.1">
    <property type="nucleotide sequence ID" value="XM_022244698.1"/>
</dbReference>
<evidence type="ECO:0000256" key="1">
    <source>
        <dbReference type="SAM" id="MobiDB-lite"/>
    </source>
</evidence>
<dbReference type="GeneID" id="110984472"/>
<accession>A0A8B7Z6H5</accession>
<evidence type="ECO:0000313" key="3">
    <source>
        <dbReference type="RefSeq" id="XP_022100390.1"/>
    </source>
</evidence>
<name>A0A8B7Z6H5_ACAPL</name>
<reference evidence="3" key="1">
    <citation type="submission" date="2025-08" db="UniProtKB">
        <authorList>
            <consortium name="RefSeq"/>
        </authorList>
    </citation>
    <scope>IDENTIFICATION</scope>
</reference>
<gene>
    <name evidence="3" type="primary">LOC110984472</name>
</gene>
<evidence type="ECO:0000313" key="2">
    <source>
        <dbReference type="Proteomes" id="UP000694845"/>
    </source>
</evidence>
<dbReference type="OrthoDB" id="10382753at2759"/>
<feature type="region of interest" description="Disordered" evidence="1">
    <location>
        <begin position="189"/>
        <end position="211"/>
    </location>
</feature>
<dbReference type="AlphaFoldDB" id="A0A8B7Z6H5"/>
<sequence>MKKFRQLIRECGEGTVMYNHLHMNLLKAGLVRSRGMGTAGRGRARGRGRSRGRGRARHQYAPGPTALAPTTALNGQLPDTADQLNRSHDGREVSDPSRTALSPQIPVDMVKRDDFQQETKEYYCLNLSQNGREGHQRDRDTSLQFQQINFQQTCLQDGANSPLNLATLRSTMFVTPHRQSDGCNLARISPTTKPIQNDIPTSLTDRIDPEDPRQTDLFTSLAGQSKPLYRSAPNVGVAFVKEIVDCIFPELIYRPLAAEGREYLEVTPREATLLPVSGSKGHGTSTTQCPCNPARVLVSPEGKVEFQAAYKTLSTVDALPVGGGGADSTLWRKSVLECVHRLTAQAGYKFCPGLGLGTPSLRCEDIVTSDFGLGFRSASCELWYRSRQLPVTETADALNLTTSTYRLEGAASASSARIHGHEGGLSDEENVESTTVFISEEYGACAQCLDVFQRNLRDGRRKQRNPRKVKQQ</sequence>
<protein>
    <submittedName>
        <fullName evidence="3">Uncharacterized protein LOC110984472</fullName>
    </submittedName>
</protein>
<feature type="compositionally biased region" description="Basic and acidic residues" evidence="1">
    <location>
        <begin position="85"/>
        <end position="95"/>
    </location>
</feature>